<feature type="compositionally biased region" description="Acidic residues" evidence="5">
    <location>
        <begin position="250"/>
        <end position="263"/>
    </location>
</feature>
<feature type="compositionally biased region" description="Polar residues" evidence="5">
    <location>
        <begin position="338"/>
        <end position="371"/>
    </location>
</feature>
<sequence>MSSKSAPLTPSSSQPHHHQQQKMPSLKVGEGSFQLRRNATSASSNSTSATTISESPLRISLKRLLASKPYFIFSIAILILTLILFLWLLISMFQPVFAYLFICLDFIVCVSFALDVLMRIYIETPQLYFDCFAAPLNQPRSDPTHKMKIMWNWFDFAVVWLSTLSFCLYIVSTHGSFEERIDATVEVILICFRGITSVLRLWGVAKTAGMNYKRTSRNNYMTLDDDIVDEEDFTMSEVVEQGGAQPLNAENDDSNGSELSEDDLFSRPTLGGASSQSDAEKTNKQTSPPKSKPSMMQSTFASVTGKLGSTFGLNDSDEDDSDDDDSGLGEDDLFSRPTMETSKQSESPKNATTTNSPPSQPLAQSIMTTGGSDEDEMFQSCIQDPSLDQSIEMNKSKKD</sequence>
<dbReference type="Gene3D" id="1.20.120.350">
    <property type="entry name" value="Voltage-gated potassium channels. Chain C"/>
    <property type="match status" value="1"/>
</dbReference>
<feature type="region of interest" description="Disordered" evidence="5">
    <location>
        <begin position="1"/>
        <end position="24"/>
    </location>
</feature>
<feature type="compositionally biased region" description="Low complexity" evidence="5">
    <location>
        <begin position="1"/>
        <end position="14"/>
    </location>
</feature>
<feature type="transmembrane region" description="Helical" evidence="6">
    <location>
        <begin position="150"/>
        <end position="171"/>
    </location>
</feature>
<feature type="compositionally biased region" description="Polar residues" evidence="5">
    <location>
        <begin position="380"/>
        <end position="393"/>
    </location>
</feature>
<proteinExistence type="predicted"/>
<evidence type="ECO:0000256" key="1">
    <source>
        <dbReference type="ARBA" id="ARBA00004141"/>
    </source>
</evidence>
<gene>
    <name evidence="7" type="ORF">PCOS0759_LOCUS5312</name>
</gene>
<keyword evidence="2 6" id="KW-0812">Transmembrane</keyword>
<evidence type="ECO:0000313" key="7">
    <source>
        <dbReference type="EMBL" id="CAD9082072.1"/>
    </source>
</evidence>
<evidence type="ECO:0000256" key="5">
    <source>
        <dbReference type="SAM" id="MobiDB-lite"/>
    </source>
</evidence>
<organism evidence="7">
    <name type="scientific">Percolomonas cosmopolitus</name>
    <dbReference type="NCBI Taxonomy" id="63605"/>
    <lineage>
        <taxon>Eukaryota</taxon>
        <taxon>Discoba</taxon>
        <taxon>Heterolobosea</taxon>
        <taxon>Tetramitia</taxon>
        <taxon>Eutetramitia</taxon>
        <taxon>Percolomonadidae</taxon>
        <taxon>Percolomonas</taxon>
    </lineage>
</organism>
<name>A0A7S1KQL3_9EUKA</name>
<dbReference type="SUPFAM" id="SSF81324">
    <property type="entry name" value="Voltage-gated potassium channels"/>
    <property type="match status" value="1"/>
</dbReference>
<feature type="compositionally biased region" description="Acidic residues" evidence="5">
    <location>
        <begin position="315"/>
        <end position="332"/>
    </location>
</feature>
<reference evidence="7" key="1">
    <citation type="submission" date="2021-01" db="EMBL/GenBank/DDBJ databases">
        <authorList>
            <person name="Corre E."/>
            <person name="Pelletier E."/>
            <person name="Niang G."/>
            <person name="Scheremetjew M."/>
            <person name="Finn R."/>
            <person name="Kale V."/>
            <person name="Holt S."/>
            <person name="Cochrane G."/>
            <person name="Meng A."/>
            <person name="Brown T."/>
            <person name="Cohen L."/>
        </authorList>
    </citation>
    <scope>NUCLEOTIDE SEQUENCE</scope>
    <source>
        <strain evidence="7">WS</strain>
    </source>
</reference>
<dbReference type="GO" id="GO:0016020">
    <property type="term" value="C:membrane"/>
    <property type="evidence" value="ECO:0007669"/>
    <property type="project" value="UniProtKB-SubCell"/>
</dbReference>
<evidence type="ECO:0000256" key="4">
    <source>
        <dbReference type="ARBA" id="ARBA00023136"/>
    </source>
</evidence>
<evidence type="ECO:0000256" key="2">
    <source>
        <dbReference type="ARBA" id="ARBA00022692"/>
    </source>
</evidence>
<evidence type="ECO:0000256" key="3">
    <source>
        <dbReference type="ARBA" id="ARBA00022989"/>
    </source>
</evidence>
<dbReference type="PANTHER" id="PTHR38483">
    <property type="entry name" value="CHROMOSOME 1, WHOLE GENOME SHOTGUN SEQUENCE"/>
    <property type="match status" value="1"/>
</dbReference>
<dbReference type="EMBL" id="HBGD01006402">
    <property type="protein sequence ID" value="CAD9082072.1"/>
    <property type="molecule type" value="Transcribed_RNA"/>
</dbReference>
<evidence type="ECO:0000256" key="6">
    <source>
        <dbReference type="SAM" id="Phobius"/>
    </source>
</evidence>
<comment type="subcellular location">
    <subcellularLocation>
        <location evidence="1">Membrane</location>
        <topology evidence="1">Multi-pass membrane protein</topology>
    </subcellularLocation>
</comment>
<dbReference type="AlphaFoldDB" id="A0A7S1KQL3"/>
<feature type="region of interest" description="Disordered" evidence="5">
    <location>
        <begin position="242"/>
        <end position="399"/>
    </location>
</feature>
<evidence type="ECO:0008006" key="8">
    <source>
        <dbReference type="Google" id="ProtNLM"/>
    </source>
</evidence>
<feature type="transmembrane region" description="Helical" evidence="6">
    <location>
        <begin position="183"/>
        <end position="205"/>
    </location>
</feature>
<feature type="compositionally biased region" description="Low complexity" evidence="5">
    <location>
        <begin position="284"/>
        <end position="299"/>
    </location>
</feature>
<keyword evidence="4 6" id="KW-0472">Membrane</keyword>
<accession>A0A7S1KQL3</accession>
<dbReference type="InterPro" id="IPR027359">
    <property type="entry name" value="Volt_channel_dom_sf"/>
</dbReference>
<dbReference type="PANTHER" id="PTHR38483:SF1">
    <property type="entry name" value="ION TRANSPORT DOMAIN-CONTAINING PROTEIN"/>
    <property type="match status" value="1"/>
</dbReference>
<feature type="transmembrane region" description="Helical" evidence="6">
    <location>
        <begin position="70"/>
        <end position="90"/>
    </location>
</feature>
<feature type="transmembrane region" description="Helical" evidence="6">
    <location>
        <begin position="96"/>
        <end position="117"/>
    </location>
</feature>
<protein>
    <recommendedName>
        <fullName evidence="8">Ion transport domain-containing protein</fullName>
    </recommendedName>
</protein>
<keyword evidence="3 6" id="KW-1133">Transmembrane helix</keyword>